<dbReference type="OrthoDB" id="10008019at2"/>
<reference evidence="3" key="1">
    <citation type="submission" date="2017-11" db="EMBL/GenBank/DDBJ databases">
        <authorList>
            <person name="Kuznetsova I."/>
            <person name="Sazanova A."/>
            <person name="Chirak E."/>
            <person name="Safronova V."/>
            <person name="Willems A."/>
        </authorList>
    </citation>
    <scope>NUCLEOTIDE SEQUENCE [LARGE SCALE GENOMIC DNA]</scope>
    <source>
        <strain evidence="3">PEPV15</strain>
    </source>
</reference>
<evidence type="ECO:0000313" key="3">
    <source>
        <dbReference type="Proteomes" id="UP000241158"/>
    </source>
</evidence>
<feature type="signal peptide" evidence="1">
    <location>
        <begin position="1"/>
        <end position="27"/>
    </location>
</feature>
<keyword evidence="1" id="KW-0732">Signal</keyword>
<evidence type="ECO:0008006" key="4">
    <source>
        <dbReference type="Google" id="ProtNLM"/>
    </source>
</evidence>
<dbReference type="Proteomes" id="UP000241158">
    <property type="component" value="Unassembled WGS sequence"/>
</dbReference>
<proteinExistence type="predicted"/>
<dbReference type="AlphaFoldDB" id="A0A2P7AWV9"/>
<gene>
    <name evidence="2" type="ORF">CU100_14125</name>
</gene>
<comment type="caution">
    <text evidence="2">The sequence shown here is derived from an EMBL/GenBank/DDBJ whole genome shotgun (WGS) entry which is preliminary data.</text>
</comment>
<evidence type="ECO:0000313" key="2">
    <source>
        <dbReference type="EMBL" id="PSH58693.1"/>
    </source>
</evidence>
<evidence type="ECO:0000256" key="1">
    <source>
        <dbReference type="SAM" id="SignalP"/>
    </source>
</evidence>
<accession>A0A2P7AWV9</accession>
<name>A0A2P7AWV9_9HYPH</name>
<keyword evidence="3" id="KW-1185">Reference proteome</keyword>
<dbReference type="RefSeq" id="WP_106717146.1">
    <property type="nucleotide sequence ID" value="NZ_JACHXT010000004.1"/>
</dbReference>
<sequence>MQRILSAVSALMLGLAVILTSVASSLAAPISPQPLQVTSNVENIHHRRWHNPPGHRYGWNRSRHSEWRRDRDRRDWRRDRYDRRYWAERRDDRRWSHNRRYYRSGSGYMGGSGRSHQ</sequence>
<protein>
    <recommendedName>
        <fullName evidence="4">BA14K family protein</fullName>
    </recommendedName>
</protein>
<dbReference type="EMBL" id="PGGN01000002">
    <property type="protein sequence ID" value="PSH58693.1"/>
    <property type="molecule type" value="Genomic_DNA"/>
</dbReference>
<organism evidence="2 3">
    <name type="scientific">Phyllobacterium endophyticum</name>
    <dbReference type="NCBI Taxonomy" id="1149773"/>
    <lineage>
        <taxon>Bacteria</taxon>
        <taxon>Pseudomonadati</taxon>
        <taxon>Pseudomonadota</taxon>
        <taxon>Alphaproteobacteria</taxon>
        <taxon>Hyphomicrobiales</taxon>
        <taxon>Phyllobacteriaceae</taxon>
        <taxon>Phyllobacterium</taxon>
    </lineage>
</organism>
<feature type="chain" id="PRO_5015134095" description="BA14K family protein" evidence="1">
    <location>
        <begin position="28"/>
        <end position="117"/>
    </location>
</feature>